<dbReference type="InParanoid" id="B0D783"/>
<accession>B0D783</accession>
<proteinExistence type="predicted"/>
<reference evidence="1 2" key="1">
    <citation type="journal article" date="2008" name="Nature">
        <title>The genome of Laccaria bicolor provides insights into mycorrhizal symbiosis.</title>
        <authorList>
            <person name="Martin F."/>
            <person name="Aerts A."/>
            <person name="Ahren D."/>
            <person name="Brun A."/>
            <person name="Danchin E.G.J."/>
            <person name="Duchaussoy F."/>
            <person name="Gibon J."/>
            <person name="Kohler A."/>
            <person name="Lindquist E."/>
            <person name="Pereda V."/>
            <person name="Salamov A."/>
            <person name="Shapiro H.J."/>
            <person name="Wuyts J."/>
            <person name="Blaudez D."/>
            <person name="Buee M."/>
            <person name="Brokstein P."/>
            <person name="Canbaeck B."/>
            <person name="Cohen D."/>
            <person name="Courty P.E."/>
            <person name="Coutinho P.M."/>
            <person name="Delaruelle C."/>
            <person name="Detter J.C."/>
            <person name="Deveau A."/>
            <person name="DiFazio S."/>
            <person name="Duplessis S."/>
            <person name="Fraissinet-Tachet L."/>
            <person name="Lucic E."/>
            <person name="Frey-Klett P."/>
            <person name="Fourrey C."/>
            <person name="Feussner I."/>
            <person name="Gay G."/>
            <person name="Grimwood J."/>
            <person name="Hoegger P.J."/>
            <person name="Jain P."/>
            <person name="Kilaru S."/>
            <person name="Labbe J."/>
            <person name="Lin Y.C."/>
            <person name="Legue V."/>
            <person name="Le Tacon F."/>
            <person name="Marmeisse R."/>
            <person name="Melayah D."/>
            <person name="Montanini B."/>
            <person name="Muratet M."/>
            <person name="Nehls U."/>
            <person name="Niculita-Hirzel H."/>
            <person name="Oudot-Le Secq M.P."/>
            <person name="Peter M."/>
            <person name="Quesneville H."/>
            <person name="Rajashekar B."/>
            <person name="Reich M."/>
            <person name="Rouhier N."/>
            <person name="Schmutz J."/>
            <person name="Yin T."/>
            <person name="Chalot M."/>
            <person name="Henrissat B."/>
            <person name="Kuees U."/>
            <person name="Lucas S."/>
            <person name="Van de Peer Y."/>
            <person name="Podila G.K."/>
            <person name="Polle A."/>
            <person name="Pukkila P.J."/>
            <person name="Richardson P.M."/>
            <person name="Rouze P."/>
            <person name="Sanders I.R."/>
            <person name="Stajich J.E."/>
            <person name="Tunlid A."/>
            <person name="Tuskan G."/>
            <person name="Grigoriev I.V."/>
        </authorList>
    </citation>
    <scope>NUCLEOTIDE SEQUENCE [LARGE SCALE GENOMIC DNA]</scope>
    <source>
        <strain evidence="2">S238N-H82 / ATCC MYA-4686</strain>
    </source>
</reference>
<name>B0D783_LACBS</name>
<evidence type="ECO:0000313" key="2">
    <source>
        <dbReference type="Proteomes" id="UP000001194"/>
    </source>
</evidence>
<protein>
    <submittedName>
        <fullName evidence="1">Predicted protein</fullName>
    </submittedName>
</protein>
<evidence type="ECO:0000313" key="1">
    <source>
        <dbReference type="EMBL" id="EDR09606.1"/>
    </source>
</evidence>
<sequence length="539" mass="60763">MAPRLDTIPLDILQHIAYLSALGSSANPPIDLLHLLLTNSTIYRSLRLRSNPHLYANIFCSVFDFCRSMDHVTASNIAAEFVCRHRFLRRVRRLDFSIEELTQDLWAAVRMILESNGANQMHLITVNFSAFLIDLSQLIFANYPGTEELDLKTVIVWLLCLSVSQSLYLGFPCGRGSLLTVNVEDISHTPIALRGKFVKWIHPFISPSHEVVDSAPNSAPLNIPAFRGDPSSNISDGPQESTIDSWQHEPMIPDPSFAAINLTFAFKEAELSSMLLHAVSETRALAAVAHQAGPTMEDFRVFQSFRTPLCADTLSQEAGLMRSLEHDPEFRCLMTRRPDANHLHDIDSYAYVPGTLTGVWQGTYLTAIPVITPSTPAHLTPRMDFDCRKPIQCSLSEYLCFGPNIPVPWEDDTAEWTPRRLLEQEDGSNILSQRYNYERFEKYGGRRDSREALDIFIVGETLEDHDLAWGGFLFAGRVQRDGSIVMKREPKDPDQDYLGTWVFEGRLTFSKGFVGRWRSSSSRDISNAQGIFSMAKISK</sequence>
<dbReference type="RefSeq" id="XP_001879955.1">
    <property type="nucleotide sequence ID" value="XM_001879920.1"/>
</dbReference>
<dbReference type="Proteomes" id="UP000001194">
    <property type="component" value="Unassembled WGS sequence"/>
</dbReference>
<dbReference type="OrthoDB" id="3007819at2759"/>
<keyword evidence="2" id="KW-1185">Reference proteome</keyword>
<dbReference type="GeneID" id="6075576"/>
<dbReference type="KEGG" id="lbc:LACBIDRAFT_318843"/>
<organism evidence="2">
    <name type="scientific">Laccaria bicolor (strain S238N-H82 / ATCC MYA-4686)</name>
    <name type="common">Bicoloured deceiver</name>
    <name type="synonym">Laccaria laccata var. bicolor</name>
    <dbReference type="NCBI Taxonomy" id="486041"/>
    <lineage>
        <taxon>Eukaryota</taxon>
        <taxon>Fungi</taxon>
        <taxon>Dikarya</taxon>
        <taxon>Basidiomycota</taxon>
        <taxon>Agaricomycotina</taxon>
        <taxon>Agaricomycetes</taxon>
        <taxon>Agaricomycetidae</taxon>
        <taxon>Agaricales</taxon>
        <taxon>Agaricineae</taxon>
        <taxon>Hydnangiaceae</taxon>
        <taxon>Laccaria</taxon>
    </lineage>
</organism>
<dbReference type="HOGENOM" id="CLU_011151_0_1_1"/>
<dbReference type="EMBL" id="DS547099">
    <property type="protein sequence ID" value="EDR09606.1"/>
    <property type="molecule type" value="Genomic_DNA"/>
</dbReference>
<dbReference type="AlphaFoldDB" id="B0D783"/>
<gene>
    <name evidence="1" type="ORF">LACBIDRAFT_318843</name>
</gene>